<keyword evidence="1" id="KW-0472">Membrane</keyword>
<dbReference type="NCBIfam" id="TIGR00254">
    <property type="entry name" value="GGDEF"/>
    <property type="match status" value="1"/>
</dbReference>
<dbReference type="InterPro" id="IPR043128">
    <property type="entry name" value="Rev_trsase/Diguanyl_cyclase"/>
</dbReference>
<dbReference type="Proteomes" id="UP001163266">
    <property type="component" value="Chromosome"/>
</dbReference>
<protein>
    <submittedName>
        <fullName evidence="3">Diguanylate cyclase</fullName>
        <ecNumber evidence="3">2.7.7.65</ecNumber>
    </submittedName>
</protein>
<feature type="transmembrane region" description="Helical" evidence="1">
    <location>
        <begin position="288"/>
        <end position="312"/>
    </location>
</feature>
<keyword evidence="3" id="KW-0808">Transferase</keyword>
<dbReference type="PROSITE" id="PS50887">
    <property type="entry name" value="GGDEF"/>
    <property type="match status" value="1"/>
</dbReference>
<accession>A0ABY6MM47</accession>
<dbReference type="RefSeq" id="WP_264891180.1">
    <property type="nucleotide sequence ID" value="NZ_CP110257.1"/>
</dbReference>
<dbReference type="Pfam" id="PF00990">
    <property type="entry name" value="GGDEF"/>
    <property type="match status" value="1"/>
</dbReference>
<dbReference type="SMART" id="SM00267">
    <property type="entry name" value="GGDEF"/>
    <property type="match status" value="1"/>
</dbReference>
<keyword evidence="1" id="KW-0812">Transmembrane</keyword>
<evidence type="ECO:0000313" key="4">
    <source>
        <dbReference type="Proteomes" id="UP001163266"/>
    </source>
</evidence>
<dbReference type="InterPro" id="IPR052155">
    <property type="entry name" value="Biofilm_reg_signaling"/>
</dbReference>
<dbReference type="Gene3D" id="3.30.450.20">
    <property type="entry name" value="PAS domain"/>
    <property type="match status" value="1"/>
</dbReference>
<organism evidence="3 4">
    <name type="scientific">Caldimonas aquatica</name>
    <dbReference type="NCBI Taxonomy" id="376175"/>
    <lineage>
        <taxon>Bacteria</taxon>
        <taxon>Pseudomonadati</taxon>
        <taxon>Pseudomonadota</taxon>
        <taxon>Betaproteobacteria</taxon>
        <taxon>Burkholderiales</taxon>
        <taxon>Sphaerotilaceae</taxon>
        <taxon>Caldimonas</taxon>
    </lineage>
</organism>
<dbReference type="CDD" id="cd01949">
    <property type="entry name" value="GGDEF"/>
    <property type="match status" value="1"/>
</dbReference>
<dbReference type="GO" id="GO:0052621">
    <property type="term" value="F:diguanylate cyclase activity"/>
    <property type="evidence" value="ECO:0007669"/>
    <property type="project" value="UniProtKB-EC"/>
</dbReference>
<sequence length="551" mass="58432">MDGNPAARMIGWWHGVRASVRGSLLLLVVACVLPVALGAALAIVEAYREGRASLFERALSSSRSMMGVVDGELRYAASGLQLLATSPSLARADFQAFHAQASLALAFHGGNNIVLSAPGGQQLLNTLVRFGEPLPMHGDPALLRRVIATGEPQVSDLFIGGVTRRPLVAVEVPVKVDGRVAYGLAMGFFPERFEALVSGLRPDDDWVVSVFDRHGTIVARTHAPERFVGQRGSPALDEAMQRSDSGLVEAETLEGVTVLAAFSRSPVTGWTVAVGIPKEALLAKLQRWVAGLVAASLLLMAVATVLASRIAARLARSMRSLVELADALGRGEPIDAPRQSLREVDAVAQALLRSSNLLEARTLERDTAHDATAAARMDATRMRHAAEHDVLTGLPNRARFVEELEARVEECVARHEGLAVFFVDIDDFKPVNDRYGHLVGDELLRDFAARLKAGVRGTDLVARLGGDEFAVLLQGVSPGEAQAIAATLAERLSAPYSVQGTGLRVTACIGIANCPADGTSAMQLLAVADAAMYRAKAAGKGGYAMAANLVR</sequence>
<dbReference type="CDD" id="cd18774">
    <property type="entry name" value="PDC2_HK_sensor"/>
    <property type="match status" value="1"/>
</dbReference>
<dbReference type="InterPro" id="IPR029787">
    <property type="entry name" value="Nucleotide_cyclase"/>
</dbReference>
<dbReference type="EMBL" id="CP110257">
    <property type="protein sequence ID" value="UZD53597.1"/>
    <property type="molecule type" value="Genomic_DNA"/>
</dbReference>
<dbReference type="PANTHER" id="PTHR44757">
    <property type="entry name" value="DIGUANYLATE CYCLASE DGCP"/>
    <property type="match status" value="1"/>
</dbReference>
<dbReference type="Gene3D" id="3.30.70.270">
    <property type="match status" value="1"/>
</dbReference>
<evidence type="ECO:0000313" key="3">
    <source>
        <dbReference type="EMBL" id="UZD53597.1"/>
    </source>
</evidence>
<dbReference type="PANTHER" id="PTHR44757:SF2">
    <property type="entry name" value="BIOFILM ARCHITECTURE MAINTENANCE PROTEIN MBAA"/>
    <property type="match status" value="1"/>
</dbReference>
<keyword evidence="1" id="KW-1133">Transmembrane helix</keyword>
<proteinExistence type="predicted"/>
<dbReference type="EC" id="2.7.7.65" evidence="3"/>
<dbReference type="SUPFAM" id="SSF55073">
    <property type="entry name" value="Nucleotide cyclase"/>
    <property type="match status" value="1"/>
</dbReference>
<gene>
    <name evidence="3" type="ORF">OMP39_07720</name>
</gene>
<name>A0ABY6MM47_9BURK</name>
<feature type="domain" description="GGDEF" evidence="2">
    <location>
        <begin position="416"/>
        <end position="548"/>
    </location>
</feature>
<dbReference type="InterPro" id="IPR000160">
    <property type="entry name" value="GGDEF_dom"/>
</dbReference>
<reference evidence="3" key="1">
    <citation type="submission" date="2022-10" db="EMBL/GenBank/DDBJ databases">
        <title>Complete genome sequence of Schlegelella aquatica LMG 23380.</title>
        <authorList>
            <person name="Musilova J."/>
            <person name="Kourilova X."/>
            <person name="Bezdicek M."/>
            <person name="Hermankova K."/>
            <person name="Obruca S."/>
            <person name="Sedlar K."/>
        </authorList>
    </citation>
    <scope>NUCLEOTIDE SEQUENCE</scope>
    <source>
        <strain evidence="3">LMG 23380</strain>
    </source>
</reference>
<keyword evidence="3" id="KW-0548">Nucleotidyltransferase</keyword>
<keyword evidence="4" id="KW-1185">Reference proteome</keyword>
<evidence type="ECO:0000259" key="2">
    <source>
        <dbReference type="PROSITE" id="PS50887"/>
    </source>
</evidence>
<evidence type="ECO:0000256" key="1">
    <source>
        <dbReference type="SAM" id="Phobius"/>
    </source>
</evidence>